<dbReference type="PROSITE" id="PS51257">
    <property type="entry name" value="PROKAR_LIPOPROTEIN"/>
    <property type="match status" value="1"/>
</dbReference>
<keyword evidence="2" id="KW-0732">Signal</keyword>
<evidence type="ECO:0000313" key="4">
    <source>
        <dbReference type="EMBL" id="KWX69502.1"/>
    </source>
</evidence>
<feature type="domain" description="M23ase beta-sheet core" evidence="3">
    <location>
        <begin position="221"/>
        <end position="313"/>
    </location>
</feature>
<feature type="signal peptide" evidence="2">
    <location>
        <begin position="1"/>
        <end position="22"/>
    </location>
</feature>
<dbReference type="PATRIC" id="fig|483937.3.peg.243"/>
<dbReference type="EMBL" id="LIRB01000149">
    <property type="protein sequence ID" value="KWX69502.1"/>
    <property type="molecule type" value="Genomic_DNA"/>
</dbReference>
<dbReference type="CDD" id="cd12797">
    <property type="entry name" value="M23_peptidase"/>
    <property type="match status" value="1"/>
</dbReference>
<evidence type="ECO:0000259" key="3">
    <source>
        <dbReference type="Pfam" id="PF01551"/>
    </source>
</evidence>
<dbReference type="InterPro" id="IPR050570">
    <property type="entry name" value="Cell_wall_metabolism_enzyme"/>
</dbReference>
<dbReference type="Gene3D" id="2.70.70.10">
    <property type="entry name" value="Glucose Permease (Domain IIA)"/>
    <property type="match status" value="1"/>
</dbReference>
<keyword evidence="5" id="KW-1185">Reference proteome</keyword>
<protein>
    <submittedName>
        <fullName evidence="4">Metalloendopeptidase</fullName>
    </submittedName>
</protein>
<sequence length="348" mass="37390">MRKVSTMMAGTMVLAVLLSACGGEKTMNQRPESSAASTQNAAQTKPDTSPETGAGGQKDIQPEDVAQALLSGNYSGIYKRFSPEFKQQISEAEVAEMGSDFIQGVTAFNPSTVMLLNGSEQRVWTSDAGDKGIFAVFDDSGTILGLNITGLSTYPDSDNALTKTAMALPFQGEWLVFWGGSNVLNNYHYEYASQRYAYDFVQAVNGFSYEGDPLRNESYHAYGQKITAPADGVVTGVVNDIPDNTPVGVMNEKEPAGNVVVIDHGGEYSFLAHLKQGSVTVKKGDPVKAGDVIGKAGNSGNSSEPHLHYQVSDGADLFRSRSLNIRWKDNNLHPLKGQTVALKPHIQP</sequence>
<comment type="caution">
    <text evidence="4">The sequence shown here is derived from an EMBL/GenBank/DDBJ whole genome shotgun (WGS) entry which is preliminary data.</text>
</comment>
<dbReference type="PANTHER" id="PTHR21666">
    <property type="entry name" value="PEPTIDASE-RELATED"/>
    <property type="match status" value="1"/>
</dbReference>
<dbReference type="Pfam" id="PF01551">
    <property type="entry name" value="Peptidase_M23"/>
    <property type="match status" value="1"/>
</dbReference>
<proteinExistence type="predicted"/>
<dbReference type="InterPro" id="IPR011055">
    <property type="entry name" value="Dup_hybrid_motif"/>
</dbReference>
<reference evidence="4 5" key="1">
    <citation type="submission" date="2015-08" db="EMBL/GenBank/DDBJ databases">
        <title>Genomes of Paenibacillus riograndensis.</title>
        <authorList>
            <person name="Sant'Anna F.H."/>
            <person name="Souza R."/>
            <person name="Ambrosini A."/>
            <person name="Bach E."/>
            <person name="Fernandes G."/>
            <person name="Balsanelli E."/>
            <person name="Baura V.A."/>
            <person name="Pedrosa F.O."/>
            <person name="Souza E.M."/>
            <person name="Passaglia L."/>
        </authorList>
    </citation>
    <scope>NUCLEOTIDE SEQUENCE [LARGE SCALE GENOMIC DNA]</scope>
    <source>
        <strain evidence="4 5">CAS34</strain>
    </source>
</reference>
<evidence type="ECO:0000256" key="2">
    <source>
        <dbReference type="SAM" id="SignalP"/>
    </source>
</evidence>
<dbReference type="Proteomes" id="UP000070475">
    <property type="component" value="Unassembled WGS sequence"/>
</dbReference>
<feature type="compositionally biased region" description="Low complexity" evidence="1">
    <location>
        <begin position="33"/>
        <end position="44"/>
    </location>
</feature>
<organism evidence="4 5">
    <name type="scientific">Paenibacillus riograndensis</name>
    <dbReference type="NCBI Taxonomy" id="483937"/>
    <lineage>
        <taxon>Bacteria</taxon>
        <taxon>Bacillati</taxon>
        <taxon>Bacillota</taxon>
        <taxon>Bacilli</taxon>
        <taxon>Bacillales</taxon>
        <taxon>Paenibacillaceae</taxon>
        <taxon>Paenibacillus</taxon>
        <taxon>Paenibacillus sonchi group</taxon>
    </lineage>
</organism>
<gene>
    <name evidence="4" type="ORF">AMQ84_31490</name>
</gene>
<dbReference type="SUPFAM" id="SSF51261">
    <property type="entry name" value="Duplicated hybrid motif"/>
    <property type="match status" value="1"/>
</dbReference>
<name>A0A132TDX9_9BACL</name>
<feature type="region of interest" description="Disordered" evidence="1">
    <location>
        <begin position="25"/>
        <end position="59"/>
    </location>
</feature>
<evidence type="ECO:0000256" key="1">
    <source>
        <dbReference type="SAM" id="MobiDB-lite"/>
    </source>
</evidence>
<dbReference type="InterPro" id="IPR016047">
    <property type="entry name" value="M23ase_b-sheet_dom"/>
</dbReference>
<dbReference type="GO" id="GO:0004222">
    <property type="term" value="F:metalloendopeptidase activity"/>
    <property type="evidence" value="ECO:0007669"/>
    <property type="project" value="TreeGrafter"/>
</dbReference>
<dbReference type="PANTHER" id="PTHR21666:SF270">
    <property type="entry name" value="MUREIN HYDROLASE ACTIVATOR ENVC"/>
    <property type="match status" value="1"/>
</dbReference>
<accession>A0A132TDX9</accession>
<dbReference type="AlphaFoldDB" id="A0A132TDX9"/>
<evidence type="ECO:0000313" key="5">
    <source>
        <dbReference type="Proteomes" id="UP000070475"/>
    </source>
</evidence>
<feature type="chain" id="PRO_5039273368" evidence="2">
    <location>
        <begin position="23"/>
        <end position="348"/>
    </location>
</feature>
<dbReference type="RefSeq" id="WP_063898919.1">
    <property type="nucleotide sequence ID" value="NZ_LIRB01000149.1"/>
</dbReference>